<dbReference type="InterPro" id="IPR032675">
    <property type="entry name" value="LRR_dom_sf"/>
</dbReference>
<sequence length="246" mass="27363">MAEKILVSASMGIINSLLGKLATLMREKYSKLKDVQKQVDGLDLTPIGKLSQLRYLYVKSYHRSSMQLPRQICGLHHLETLVTDGQLSHLPHDIVHLSALSYLKVFLSTLSSLEIHLDELCKDDVAVLAGLPVLTHLVLWAGYVPDEAIARRAGIASHFQAGSMPKVETLRFQSSVHEVKTCGVRLAGIERLTNLKRVAIGLGFFGPRSEESDVPTIEAAIRSFFEERHPGCPTIHITSYLYTYDD</sequence>
<feature type="domain" description="Disease resistance R13L4/SHOC-2-like LRR" evidence="2">
    <location>
        <begin position="33"/>
        <end position="105"/>
    </location>
</feature>
<dbReference type="AlphaFoldDB" id="A0A3L6PMH2"/>
<dbReference type="Proteomes" id="UP000275267">
    <property type="component" value="Unassembled WGS sequence"/>
</dbReference>
<keyword evidence="4" id="KW-1185">Reference proteome</keyword>
<evidence type="ECO:0000256" key="1">
    <source>
        <dbReference type="ARBA" id="ARBA00022737"/>
    </source>
</evidence>
<gene>
    <name evidence="3" type="ORF">C2845_PM14G05350</name>
</gene>
<proteinExistence type="predicted"/>
<name>A0A3L6PMH2_PANMI</name>
<dbReference type="STRING" id="4540.A0A3L6PMH2"/>
<organism evidence="3 4">
    <name type="scientific">Panicum miliaceum</name>
    <name type="common">Proso millet</name>
    <name type="synonym">Broomcorn millet</name>
    <dbReference type="NCBI Taxonomy" id="4540"/>
    <lineage>
        <taxon>Eukaryota</taxon>
        <taxon>Viridiplantae</taxon>
        <taxon>Streptophyta</taxon>
        <taxon>Embryophyta</taxon>
        <taxon>Tracheophyta</taxon>
        <taxon>Spermatophyta</taxon>
        <taxon>Magnoliopsida</taxon>
        <taxon>Liliopsida</taxon>
        <taxon>Poales</taxon>
        <taxon>Poaceae</taxon>
        <taxon>PACMAD clade</taxon>
        <taxon>Panicoideae</taxon>
        <taxon>Panicodae</taxon>
        <taxon>Paniceae</taxon>
        <taxon>Panicinae</taxon>
        <taxon>Panicum</taxon>
        <taxon>Panicum sect. Panicum</taxon>
    </lineage>
</organism>
<dbReference type="Gene3D" id="3.80.10.10">
    <property type="entry name" value="Ribonuclease Inhibitor"/>
    <property type="match status" value="1"/>
</dbReference>
<evidence type="ECO:0000313" key="3">
    <source>
        <dbReference type="EMBL" id="RLM61041.1"/>
    </source>
</evidence>
<comment type="caution">
    <text evidence="3">The sequence shown here is derived from an EMBL/GenBank/DDBJ whole genome shotgun (WGS) entry which is preliminary data.</text>
</comment>
<reference evidence="4" key="1">
    <citation type="journal article" date="2019" name="Nat. Commun.">
        <title>The genome of broomcorn millet.</title>
        <authorList>
            <person name="Zou C."/>
            <person name="Miki D."/>
            <person name="Li D."/>
            <person name="Tang Q."/>
            <person name="Xiao L."/>
            <person name="Rajput S."/>
            <person name="Deng P."/>
            <person name="Jia W."/>
            <person name="Huang R."/>
            <person name="Zhang M."/>
            <person name="Sun Y."/>
            <person name="Hu J."/>
            <person name="Fu X."/>
            <person name="Schnable P.S."/>
            <person name="Li F."/>
            <person name="Zhang H."/>
            <person name="Feng B."/>
            <person name="Zhu X."/>
            <person name="Liu R."/>
            <person name="Schnable J.C."/>
            <person name="Zhu J.-K."/>
            <person name="Zhang H."/>
        </authorList>
    </citation>
    <scope>NUCLEOTIDE SEQUENCE [LARGE SCALE GENOMIC DNA]</scope>
</reference>
<dbReference type="OrthoDB" id="667033at2759"/>
<feature type="domain" description="Disease resistance R13L4/SHOC-2-like LRR" evidence="2">
    <location>
        <begin position="106"/>
        <end position="235"/>
    </location>
</feature>
<protein>
    <submittedName>
        <fullName evidence="3">Disease resistance protein RPP13-like</fullName>
    </submittedName>
</protein>
<dbReference type="SUPFAM" id="SSF52058">
    <property type="entry name" value="L domain-like"/>
    <property type="match status" value="1"/>
</dbReference>
<evidence type="ECO:0000259" key="2">
    <source>
        <dbReference type="Pfam" id="PF23598"/>
    </source>
</evidence>
<dbReference type="EMBL" id="PQIB02000016">
    <property type="protein sequence ID" value="RLM61041.1"/>
    <property type="molecule type" value="Genomic_DNA"/>
</dbReference>
<keyword evidence="1" id="KW-0677">Repeat</keyword>
<evidence type="ECO:0000313" key="4">
    <source>
        <dbReference type="Proteomes" id="UP000275267"/>
    </source>
</evidence>
<dbReference type="Pfam" id="PF23598">
    <property type="entry name" value="LRR_14"/>
    <property type="match status" value="2"/>
</dbReference>
<dbReference type="InterPro" id="IPR055414">
    <property type="entry name" value="LRR_R13L4/SHOC2-like"/>
</dbReference>
<accession>A0A3L6PMH2</accession>